<accession>A0A0B6Y7U5</accession>
<feature type="compositionally biased region" description="Low complexity" evidence="1">
    <location>
        <begin position="54"/>
        <end position="69"/>
    </location>
</feature>
<protein>
    <submittedName>
        <fullName evidence="2">Uncharacterized protein</fullName>
    </submittedName>
</protein>
<evidence type="ECO:0000256" key="1">
    <source>
        <dbReference type="SAM" id="MobiDB-lite"/>
    </source>
</evidence>
<gene>
    <name evidence="2" type="primary">ORF16665</name>
</gene>
<sequence>ALPIYFPFRPPPPLFPFMPCSSFMPFRPPFPPSPRHCQFAAAAKQFTSEQDDVSSINSSSRASRVYGSSKKTDEVSA</sequence>
<feature type="non-terminal residue" evidence="2">
    <location>
        <position position="77"/>
    </location>
</feature>
<name>A0A0B6Y7U5_9EUPU</name>
<reference evidence="2" key="1">
    <citation type="submission" date="2014-12" db="EMBL/GenBank/DDBJ databases">
        <title>Insight into the proteome of Arion vulgaris.</title>
        <authorList>
            <person name="Aradska J."/>
            <person name="Bulat T."/>
            <person name="Smidak R."/>
            <person name="Sarate P."/>
            <person name="Gangsoo J."/>
            <person name="Sialana F."/>
            <person name="Bilban M."/>
            <person name="Lubec G."/>
        </authorList>
    </citation>
    <scope>NUCLEOTIDE SEQUENCE</scope>
    <source>
        <tissue evidence="2">Skin</tissue>
    </source>
</reference>
<evidence type="ECO:0000313" key="2">
    <source>
        <dbReference type="EMBL" id="CEK52407.1"/>
    </source>
</evidence>
<dbReference type="EMBL" id="HACG01005542">
    <property type="protein sequence ID" value="CEK52407.1"/>
    <property type="molecule type" value="Transcribed_RNA"/>
</dbReference>
<feature type="region of interest" description="Disordered" evidence="1">
    <location>
        <begin position="47"/>
        <end position="77"/>
    </location>
</feature>
<proteinExistence type="predicted"/>
<organism evidence="2">
    <name type="scientific">Arion vulgaris</name>
    <dbReference type="NCBI Taxonomy" id="1028688"/>
    <lineage>
        <taxon>Eukaryota</taxon>
        <taxon>Metazoa</taxon>
        <taxon>Spiralia</taxon>
        <taxon>Lophotrochozoa</taxon>
        <taxon>Mollusca</taxon>
        <taxon>Gastropoda</taxon>
        <taxon>Heterobranchia</taxon>
        <taxon>Euthyneura</taxon>
        <taxon>Panpulmonata</taxon>
        <taxon>Eupulmonata</taxon>
        <taxon>Stylommatophora</taxon>
        <taxon>Helicina</taxon>
        <taxon>Arionoidea</taxon>
        <taxon>Arionidae</taxon>
        <taxon>Arion</taxon>
    </lineage>
</organism>
<dbReference type="AlphaFoldDB" id="A0A0B6Y7U5"/>
<feature type="non-terminal residue" evidence="2">
    <location>
        <position position="1"/>
    </location>
</feature>